<dbReference type="AlphaFoldDB" id="A0A9Q4GFQ3"/>
<dbReference type="EMBL" id="RKLV01000003">
    <property type="protein sequence ID" value="MCX2818389.1"/>
    <property type="molecule type" value="Genomic_DNA"/>
</dbReference>
<feature type="compositionally biased region" description="Acidic residues" evidence="1">
    <location>
        <begin position="10"/>
        <end position="21"/>
    </location>
</feature>
<dbReference type="RefSeq" id="WP_266086208.1">
    <property type="nucleotide sequence ID" value="NZ_RKLV01000003.1"/>
</dbReference>
<reference evidence="2" key="1">
    <citation type="submission" date="2022-09" db="EMBL/GenBank/DDBJ databases">
        <title>Haloadaptaus new haloarchaeum isolated from saline soil.</title>
        <authorList>
            <person name="Duran-Viseras A."/>
            <person name="Sanchez-Porro C."/>
            <person name="Ventosa A."/>
        </authorList>
    </citation>
    <scope>NUCLEOTIDE SEQUENCE</scope>
    <source>
        <strain evidence="2">F3-133</strain>
    </source>
</reference>
<evidence type="ECO:0000313" key="2">
    <source>
        <dbReference type="EMBL" id="MCX2818389.1"/>
    </source>
</evidence>
<sequence>MSTAERADEPEPNLESYDTDDGTVIYDSANPLAWIKAGDKATRSLKENL</sequence>
<comment type="caution">
    <text evidence="2">The sequence shown here is derived from an EMBL/GenBank/DDBJ whole genome shotgun (WGS) entry which is preliminary data.</text>
</comment>
<dbReference type="Pfam" id="PF24018">
    <property type="entry name" value="DUF7331"/>
    <property type="match status" value="1"/>
</dbReference>
<keyword evidence="3" id="KW-1185">Reference proteome</keyword>
<protein>
    <submittedName>
        <fullName evidence="2">Uncharacterized protein</fullName>
    </submittedName>
</protein>
<evidence type="ECO:0000313" key="3">
    <source>
        <dbReference type="Proteomes" id="UP001149411"/>
    </source>
</evidence>
<feature type="region of interest" description="Disordered" evidence="1">
    <location>
        <begin position="1"/>
        <end position="22"/>
    </location>
</feature>
<evidence type="ECO:0000256" key="1">
    <source>
        <dbReference type="SAM" id="MobiDB-lite"/>
    </source>
</evidence>
<proteinExistence type="predicted"/>
<name>A0A9Q4GFQ3_9EURY</name>
<gene>
    <name evidence="2" type="ORF">EGH25_03355</name>
</gene>
<dbReference type="InterPro" id="IPR055755">
    <property type="entry name" value="DUF7331"/>
</dbReference>
<organism evidence="2 3">
    <name type="scientific">Halorutilus salinus</name>
    <dbReference type="NCBI Taxonomy" id="2487751"/>
    <lineage>
        <taxon>Archaea</taxon>
        <taxon>Methanobacteriati</taxon>
        <taxon>Methanobacteriota</taxon>
        <taxon>Stenosarchaea group</taxon>
        <taxon>Halobacteria</taxon>
        <taxon>Halorutilales</taxon>
        <taxon>Halorutilaceae</taxon>
        <taxon>Halorutilus</taxon>
    </lineage>
</organism>
<accession>A0A9Q4GFQ3</accession>
<dbReference type="Proteomes" id="UP001149411">
    <property type="component" value="Unassembled WGS sequence"/>
</dbReference>